<sequence length="125" mass="13830">MTEIRLSKIQQIALVQHDVERAVPFYRDGLGLTLQFAMAGMAFFDAGGVRLMLTKPSSAEFDHKNSILYFEVADCAAAYAALKVRGVPFDDEPHLVGKTATHELWMAFCRDPEGNVIGLSESRPL</sequence>
<evidence type="ECO:0000313" key="4">
    <source>
        <dbReference type="Proteomes" id="UP001229955"/>
    </source>
</evidence>
<reference evidence="3" key="1">
    <citation type="submission" date="2023-07" db="EMBL/GenBank/DDBJ databases">
        <authorList>
            <person name="Haufschild T."/>
            <person name="Kallscheuer N."/>
            <person name="Hammer J."/>
            <person name="Kohn T."/>
            <person name="Kabuu M."/>
            <person name="Jogler M."/>
            <person name="Wohfarth N."/>
            <person name="Heuer A."/>
            <person name="Rohde M."/>
            <person name="van Teeseling M.C.F."/>
            <person name="Jogler C."/>
        </authorList>
    </citation>
    <scope>NUCLEOTIDE SEQUENCE</scope>
    <source>
        <strain evidence="2">Strain 138</strain>
        <strain evidence="3">Strain 318</strain>
    </source>
</reference>
<evidence type="ECO:0000313" key="3">
    <source>
        <dbReference type="EMBL" id="WKW13813.1"/>
    </source>
</evidence>
<dbReference type="Proteomes" id="UP001229955">
    <property type="component" value="Chromosome"/>
</dbReference>
<gene>
    <name evidence="2" type="ORF">Strain138_000137</name>
    <name evidence="3" type="ORF">Strain318_000137</name>
</gene>
<name>A0AA49Q5Y9_9BACT</name>
<dbReference type="EMBL" id="CP130613">
    <property type="protein sequence ID" value="WKW13813.1"/>
    <property type="molecule type" value="Genomic_DNA"/>
</dbReference>
<dbReference type="Gene3D" id="3.10.180.10">
    <property type="entry name" value="2,3-Dihydroxybiphenyl 1,2-Dioxygenase, domain 1"/>
    <property type="match status" value="1"/>
</dbReference>
<dbReference type="PANTHER" id="PTHR33993">
    <property type="entry name" value="GLYOXALASE-RELATED"/>
    <property type="match status" value="1"/>
</dbReference>
<dbReference type="KEGG" id="pspc:Strain318_000137"/>
<dbReference type="InterPro" id="IPR029068">
    <property type="entry name" value="Glyas_Bleomycin-R_OHBP_Dase"/>
</dbReference>
<accession>A0AA49Q3N8</accession>
<dbReference type="InterPro" id="IPR004360">
    <property type="entry name" value="Glyas_Fos-R_dOase_dom"/>
</dbReference>
<dbReference type="PROSITE" id="PS51819">
    <property type="entry name" value="VOC"/>
    <property type="match status" value="1"/>
</dbReference>
<dbReference type="RefSeq" id="WP_367886614.1">
    <property type="nucleotide sequence ID" value="NZ_CP130612.1"/>
</dbReference>
<accession>A0AA49Q5Y9</accession>
<dbReference type="InterPro" id="IPR052164">
    <property type="entry name" value="Anthracycline_SecMetBiosynth"/>
</dbReference>
<dbReference type="Pfam" id="PF00903">
    <property type="entry name" value="Glyoxalase"/>
    <property type="match status" value="1"/>
</dbReference>
<dbReference type="AlphaFoldDB" id="A0AA49Q5Y9"/>
<evidence type="ECO:0000259" key="1">
    <source>
        <dbReference type="PROSITE" id="PS51819"/>
    </source>
</evidence>
<protein>
    <submittedName>
        <fullName evidence="3">VOC family protein</fullName>
    </submittedName>
</protein>
<evidence type="ECO:0000313" key="2">
    <source>
        <dbReference type="EMBL" id="WKW10904.1"/>
    </source>
</evidence>
<dbReference type="PANTHER" id="PTHR33993:SF14">
    <property type="entry name" value="GB|AAF24581.1"/>
    <property type="match status" value="1"/>
</dbReference>
<dbReference type="CDD" id="cd06587">
    <property type="entry name" value="VOC"/>
    <property type="match status" value="1"/>
</dbReference>
<keyword evidence="4" id="KW-1185">Reference proteome</keyword>
<proteinExistence type="predicted"/>
<dbReference type="InterPro" id="IPR037523">
    <property type="entry name" value="VOC_core"/>
</dbReference>
<organism evidence="3 4">
    <name type="scientific">Pseudogemmatithrix spongiicola</name>
    <dbReference type="NCBI Taxonomy" id="3062599"/>
    <lineage>
        <taxon>Bacteria</taxon>
        <taxon>Pseudomonadati</taxon>
        <taxon>Gemmatimonadota</taxon>
        <taxon>Gemmatimonadia</taxon>
        <taxon>Gemmatimonadales</taxon>
        <taxon>Gemmatimonadaceae</taxon>
        <taxon>Pseudogemmatithrix</taxon>
    </lineage>
</organism>
<feature type="domain" description="VOC" evidence="1">
    <location>
        <begin position="8"/>
        <end position="122"/>
    </location>
</feature>
<dbReference type="SUPFAM" id="SSF54593">
    <property type="entry name" value="Glyoxalase/Bleomycin resistance protein/Dihydroxybiphenyl dioxygenase"/>
    <property type="match status" value="1"/>
</dbReference>
<dbReference type="EMBL" id="CP130612">
    <property type="protein sequence ID" value="WKW10904.1"/>
    <property type="molecule type" value="Genomic_DNA"/>
</dbReference>